<organism evidence="1 2">
    <name type="scientific">Leptospira noguchii serovar Panama str. CZ214</name>
    <dbReference type="NCBI Taxonomy" id="1001595"/>
    <lineage>
        <taxon>Bacteria</taxon>
        <taxon>Pseudomonadati</taxon>
        <taxon>Spirochaetota</taxon>
        <taxon>Spirochaetia</taxon>
        <taxon>Leptospirales</taxon>
        <taxon>Leptospiraceae</taxon>
        <taxon>Leptospira</taxon>
    </lineage>
</organism>
<name>T0F9T8_9LEPT</name>
<evidence type="ECO:0000313" key="2">
    <source>
        <dbReference type="Proteomes" id="UP000015442"/>
    </source>
</evidence>
<accession>T0F9T8</accession>
<comment type="caution">
    <text evidence="1">The sequence shown here is derived from an EMBL/GenBank/DDBJ whole genome shotgun (WGS) entry which is preliminary data.</text>
</comment>
<dbReference type="GeneID" id="62532751"/>
<protein>
    <submittedName>
        <fullName evidence="1">Uncharacterized protein</fullName>
    </submittedName>
</protein>
<dbReference type="EMBL" id="AKWY02000034">
    <property type="protein sequence ID" value="EQA69968.1"/>
    <property type="molecule type" value="Genomic_DNA"/>
</dbReference>
<dbReference type="AlphaFoldDB" id="T0F9T8"/>
<gene>
    <name evidence="1" type="ORF">LEP1GSC059_2002</name>
</gene>
<evidence type="ECO:0000313" key="1">
    <source>
        <dbReference type="EMBL" id="EQA69968.1"/>
    </source>
</evidence>
<proteinExistence type="predicted"/>
<sequence>MLTLSSLLLLYSKNLKNIGKLLFQKLIRSFSNTQTSFNDYAYARGYKQFKIIEKSTVEFPSKYLKFEDFENGIDFTDAFEAIDSILESCNSKEYQVVKKLYNSFLSVLLNEILTKIFAQDSDDFW</sequence>
<reference evidence="1 2" key="1">
    <citation type="submission" date="2013-05" db="EMBL/GenBank/DDBJ databases">
        <authorList>
            <person name="Harkins D.M."/>
            <person name="Durkin A.S."/>
            <person name="Brinkac L.M."/>
            <person name="Haft D.H."/>
            <person name="Selengut J.D."/>
            <person name="Sanka R."/>
            <person name="DePew J."/>
            <person name="Purushe J."/>
            <person name="Hartskeerl R.A."/>
            <person name="Ahmed A."/>
            <person name="van der Linden H."/>
            <person name="Goris M.G.A."/>
            <person name="Vinetz J.M."/>
            <person name="Sutton G.G."/>
            <person name="Nierman W.C."/>
            <person name="Fouts D.E."/>
        </authorList>
    </citation>
    <scope>NUCLEOTIDE SEQUENCE [LARGE SCALE GENOMIC DNA]</scope>
    <source>
        <strain evidence="1 2">CZ214</strain>
    </source>
</reference>
<dbReference type="RefSeq" id="WP_017214793.1">
    <property type="nucleotide sequence ID" value="NZ_AKWY02000034.1"/>
</dbReference>
<dbReference type="Proteomes" id="UP000015442">
    <property type="component" value="Unassembled WGS sequence"/>
</dbReference>